<evidence type="ECO:0000313" key="9">
    <source>
        <dbReference type="Proteomes" id="UP000614469"/>
    </source>
</evidence>
<dbReference type="Gene3D" id="3.40.30.10">
    <property type="entry name" value="Glutaredoxin"/>
    <property type="match status" value="1"/>
</dbReference>
<keyword evidence="4 7" id="KW-0408">Iron</keyword>
<dbReference type="PANTHER" id="PTHR43342:SF1">
    <property type="entry name" value="BIFURCATING [FEFE] HYDROGENASE GAMMA SUBUNIT"/>
    <property type="match status" value="1"/>
</dbReference>
<dbReference type="InterPro" id="IPR028431">
    <property type="entry name" value="NADP_DH_HndA-like"/>
</dbReference>
<evidence type="ECO:0000256" key="1">
    <source>
        <dbReference type="ARBA" id="ARBA00010643"/>
    </source>
</evidence>
<keyword evidence="3 7" id="KW-0479">Metal-binding</keyword>
<evidence type="ECO:0000256" key="2">
    <source>
        <dbReference type="ARBA" id="ARBA00022714"/>
    </source>
</evidence>
<feature type="binding site" evidence="7">
    <location>
        <position position="72"/>
    </location>
    <ligand>
        <name>[2Fe-2S] cluster</name>
        <dbReference type="ChEBI" id="CHEBI:190135"/>
    </ligand>
</feature>
<feature type="binding site" evidence="7">
    <location>
        <position position="118"/>
    </location>
    <ligand>
        <name>[2Fe-2S] cluster</name>
        <dbReference type="ChEBI" id="CHEBI:190135"/>
    </ligand>
</feature>
<reference evidence="8 9" key="1">
    <citation type="submission" date="2020-08" db="EMBL/GenBank/DDBJ databases">
        <title>Bridging the membrane lipid divide: bacteria of the FCB group superphylum have the potential to synthesize archaeal ether lipids.</title>
        <authorList>
            <person name="Villanueva L."/>
            <person name="Von Meijenfeldt F.A.B."/>
            <person name="Westbye A.B."/>
            <person name="Yadav S."/>
            <person name="Hopmans E.C."/>
            <person name="Dutilh B.E."/>
            <person name="Sinninghe Damste J.S."/>
        </authorList>
    </citation>
    <scope>NUCLEOTIDE SEQUENCE [LARGE SCALE GENOMIC DNA]</scope>
    <source>
        <strain evidence="8">NIOZ-UU36</strain>
    </source>
</reference>
<dbReference type="EC" id="1.6.5.11" evidence="8"/>
<dbReference type="Pfam" id="PF01257">
    <property type="entry name" value="2Fe-2S_thioredx"/>
    <property type="match status" value="1"/>
</dbReference>
<dbReference type="CDD" id="cd03064">
    <property type="entry name" value="TRX_Fd_NuoE"/>
    <property type="match status" value="1"/>
</dbReference>
<dbReference type="GO" id="GO:0016491">
    <property type="term" value="F:oxidoreductase activity"/>
    <property type="evidence" value="ECO:0007669"/>
    <property type="project" value="UniProtKB-KW"/>
</dbReference>
<comment type="similarity">
    <text evidence="1">Belongs to the complex I 24 kDa subunit family.</text>
</comment>
<comment type="caution">
    <text evidence="8">The sequence shown here is derived from an EMBL/GenBank/DDBJ whole genome shotgun (WGS) entry which is preliminary data.</text>
</comment>
<dbReference type="EMBL" id="JACNJN010000129">
    <property type="protein sequence ID" value="MBC8335903.1"/>
    <property type="molecule type" value="Genomic_DNA"/>
</dbReference>
<name>A0A8J6NH94_9CHLR</name>
<proteinExistence type="inferred from homology"/>
<evidence type="ECO:0000256" key="3">
    <source>
        <dbReference type="ARBA" id="ARBA00022723"/>
    </source>
</evidence>
<dbReference type="GO" id="GO:0046872">
    <property type="term" value="F:metal ion binding"/>
    <property type="evidence" value="ECO:0007669"/>
    <property type="project" value="UniProtKB-KW"/>
</dbReference>
<evidence type="ECO:0000313" key="8">
    <source>
        <dbReference type="EMBL" id="MBC8335903.1"/>
    </source>
</evidence>
<keyword evidence="5 7" id="KW-0411">Iron-sulfur</keyword>
<accession>A0A8J6NH94</accession>
<dbReference type="SUPFAM" id="SSF52833">
    <property type="entry name" value="Thioredoxin-like"/>
    <property type="match status" value="1"/>
</dbReference>
<dbReference type="PIRSF" id="PIRSF000216">
    <property type="entry name" value="NADH_DH_24kDa"/>
    <property type="match status" value="1"/>
</dbReference>
<dbReference type="GO" id="GO:0051537">
    <property type="term" value="F:2 iron, 2 sulfur cluster binding"/>
    <property type="evidence" value="ECO:0007669"/>
    <property type="project" value="UniProtKB-KW"/>
</dbReference>
<dbReference type="InterPro" id="IPR036249">
    <property type="entry name" value="Thioredoxin-like_sf"/>
</dbReference>
<evidence type="ECO:0000256" key="4">
    <source>
        <dbReference type="ARBA" id="ARBA00023004"/>
    </source>
</evidence>
<feature type="binding site" evidence="7">
    <location>
        <position position="114"/>
    </location>
    <ligand>
        <name>[2Fe-2S] cluster</name>
        <dbReference type="ChEBI" id="CHEBI:190135"/>
    </ligand>
</feature>
<dbReference type="NCBIfam" id="NF005722">
    <property type="entry name" value="PRK07539.1-2"/>
    <property type="match status" value="1"/>
</dbReference>
<dbReference type="AlphaFoldDB" id="A0A8J6NH94"/>
<sequence length="159" mass="17237">MTATTQSTNGHDRSALIPLLQQVQVEMGYVPKEAITEISKELRVSTSDIFGVLTFYAQFRLKPVGKHMVKICRGTACHVRGAPLIIDAVDDELGLTDGGDTTEDGEFTVEKVACFGACSLAPVMIVDEETKGNITPDQARRMIKKIVKEIAKKAEVANG</sequence>
<dbReference type="Proteomes" id="UP000614469">
    <property type="component" value="Unassembled WGS sequence"/>
</dbReference>
<dbReference type="PANTHER" id="PTHR43342">
    <property type="entry name" value="NADH-QUINONE OXIDOREDUCTASE, E SUBUNIT"/>
    <property type="match status" value="1"/>
</dbReference>
<dbReference type="InterPro" id="IPR002023">
    <property type="entry name" value="NuoE-like"/>
</dbReference>
<comment type="cofactor">
    <cofactor evidence="7">
        <name>[2Fe-2S] cluster</name>
        <dbReference type="ChEBI" id="CHEBI:190135"/>
    </cofactor>
    <text evidence="7">Binds 1 [2Fe-2S] cluster.</text>
</comment>
<organism evidence="8 9">
    <name type="scientific">Candidatus Desulfolinea nitratireducens</name>
    <dbReference type="NCBI Taxonomy" id="2841698"/>
    <lineage>
        <taxon>Bacteria</taxon>
        <taxon>Bacillati</taxon>
        <taxon>Chloroflexota</taxon>
        <taxon>Anaerolineae</taxon>
        <taxon>Anaerolineales</taxon>
        <taxon>Anaerolineales incertae sedis</taxon>
        <taxon>Candidatus Desulfolinea</taxon>
    </lineage>
</organism>
<protein>
    <submittedName>
        <fullName evidence="8">NADH-quinone oxidoreductase subunit NuoE</fullName>
        <ecNumber evidence="8">1.6.5.11</ecNumber>
    </submittedName>
</protein>
<feature type="binding site" evidence="7">
    <location>
        <position position="77"/>
    </location>
    <ligand>
        <name>[2Fe-2S] cluster</name>
        <dbReference type="ChEBI" id="CHEBI:190135"/>
    </ligand>
</feature>
<keyword evidence="8" id="KW-0560">Oxidoreductase</keyword>
<evidence type="ECO:0000256" key="5">
    <source>
        <dbReference type="ARBA" id="ARBA00023014"/>
    </source>
</evidence>
<dbReference type="InterPro" id="IPR042128">
    <property type="entry name" value="NuoE_dom"/>
</dbReference>
<evidence type="ECO:0000256" key="6">
    <source>
        <dbReference type="ARBA" id="ARBA00034078"/>
    </source>
</evidence>
<comment type="cofactor">
    <cofactor evidence="6">
        <name>[2Fe-2S] cluster</name>
        <dbReference type="ChEBI" id="CHEBI:190135"/>
    </cofactor>
</comment>
<dbReference type="Gene3D" id="1.10.10.1590">
    <property type="entry name" value="NADH-quinone oxidoreductase subunit E"/>
    <property type="match status" value="1"/>
</dbReference>
<dbReference type="InterPro" id="IPR041921">
    <property type="entry name" value="NuoE_N"/>
</dbReference>
<evidence type="ECO:0000256" key="7">
    <source>
        <dbReference type="PIRSR" id="PIRSR000216-1"/>
    </source>
</evidence>
<gene>
    <name evidence="8" type="primary">nuoE</name>
    <name evidence="8" type="ORF">H8E29_11600</name>
</gene>
<keyword evidence="2 7" id="KW-0001">2Fe-2S</keyword>